<evidence type="ECO:0000313" key="13">
    <source>
        <dbReference type="Proteomes" id="UP000828390"/>
    </source>
</evidence>
<dbReference type="Proteomes" id="UP000828390">
    <property type="component" value="Unassembled WGS sequence"/>
</dbReference>
<dbReference type="InterPro" id="IPR035952">
    <property type="entry name" value="Rhomboid-like_sf"/>
</dbReference>
<comment type="similarity">
    <text evidence="3">Belongs to the peptidase S54 family.</text>
</comment>
<evidence type="ECO:0000256" key="8">
    <source>
        <dbReference type="ARBA" id="ARBA00023136"/>
    </source>
</evidence>
<dbReference type="SUPFAM" id="SSF144091">
    <property type="entry name" value="Rhomboid-like"/>
    <property type="match status" value="1"/>
</dbReference>
<comment type="caution">
    <text evidence="12">The sequence shown here is derived from an EMBL/GenBank/DDBJ whole genome shotgun (WGS) entry which is preliminary data.</text>
</comment>
<evidence type="ECO:0000259" key="11">
    <source>
        <dbReference type="Pfam" id="PF01694"/>
    </source>
</evidence>
<keyword evidence="7 10" id="KW-1133">Transmembrane helix</keyword>
<feature type="transmembrane region" description="Helical" evidence="10">
    <location>
        <begin position="118"/>
        <end position="135"/>
    </location>
</feature>
<comment type="catalytic activity">
    <reaction evidence="1">
        <text>Cleaves type-1 transmembrane domains using a catalytic dyad composed of serine and histidine that are contributed by different transmembrane domains.</text>
        <dbReference type="EC" id="3.4.21.105"/>
    </reaction>
</comment>
<dbReference type="PANTHER" id="PTHR43731">
    <property type="entry name" value="RHOMBOID PROTEASE"/>
    <property type="match status" value="1"/>
</dbReference>
<evidence type="ECO:0000256" key="1">
    <source>
        <dbReference type="ARBA" id="ARBA00000156"/>
    </source>
</evidence>
<name>A0A9D4GEA9_DREPO</name>
<feature type="domain" description="Peptidase S54 rhomboid" evidence="11">
    <location>
        <begin position="163"/>
        <end position="302"/>
    </location>
</feature>
<evidence type="ECO:0000256" key="5">
    <source>
        <dbReference type="ARBA" id="ARBA00022692"/>
    </source>
</evidence>
<comment type="subcellular location">
    <subcellularLocation>
        <location evidence="2">Membrane</location>
        <topology evidence="2">Multi-pass membrane protein</topology>
    </subcellularLocation>
</comment>
<proteinExistence type="inferred from homology"/>
<accession>A0A9D4GEA9</accession>
<dbReference type="AlphaFoldDB" id="A0A9D4GEA9"/>
<dbReference type="InterPro" id="IPR022764">
    <property type="entry name" value="Peptidase_S54_rhomboid_dom"/>
</dbReference>
<dbReference type="EC" id="3.4.21.105" evidence="4"/>
<gene>
    <name evidence="12" type="ORF">DPMN_140863</name>
</gene>
<dbReference type="GO" id="GO:0006465">
    <property type="term" value="P:signal peptide processing"/>
    <property type="evidence" value="ECO:0007669"/>
    <property type="project" value="TreeGrafter"/>
</dbReference>
<protein>
    <recommendedName>
        <fullName evidence="4">rhomboid protease</fullName>
        <ecNumber evidence="4">3.4.21.105</ecNumber>
    </recommendedName>
</protein>
<feature type="transmembrane region" description="Helical" evidence="10">
    <location>
        <begin position="195"/>
        <end position="213"/>
    </location>
</feature>
<reference evidence="12" key="1">
    <citation type="journal article" date="2019" name="bioRxiv">
        <title>The Genome of the Zebra Mussel, Dreissena polymorpha: A Resource for Invasive Species Research.</title>
        <authorList>
            <person name="McCartney M.A."/>
            <person name="Auch B."/>
            <person name="Kono T."/>
            <person name="Mallez S."/>
            <person name="Zhang Y."/>
            <person name="Obille A."/>
            <person name="Becker A."/>
            <person name="Abrahante J.E."/>
            <person name="Garbe J."/>
            <person name="Badalamenti J.P."/>
            <person name="Herman A."/>
            <person name="Mangelson H."/>
            <person name="Liachko I."/>
            <person name="Sullivan S."/>
            <person name="Sone E.D."/>
            <person name="Koren S."/>
            <person name="Silverstein K.A.T."/>
            <person name="Beckman K.B."/>
            <person name="Gohl D.M."/>
        </authorList>
    </citation>
    <scope>NUCLEOTIDE SEQUENCE</scope>
    <source>
        <strain evidence="12">Duluth1</strain>
        <tissue evidence="12">Whole animal</tissue>
    </source>
</reference>
<keyword evidence="6" id="KW-0378">Hydrolase</keyword>
<organism evidence="12 13">
    <name type="scientific">Dreissena polymorpha</name>
    <name type="common">Zebra mussel</name>
    <name type="synonym">Mytilus polymorpha</name>
    <dbReference type="NCBI Taxonomy" id="45954"/>
    <lineage>
        <taxon>Eukaryota</taxon>
        <taxon>Metazoa</taxon>
        <taxon>Spiralia</taxon>
        <taxon>Lophotrochozoa</taxon>
        <taxon>Mollusca</taxon>
        <taxon>Bivalvia</taxon>
        <taxon>Autobranchia</taxon>
        <taxon>Heteroconchia</taxon>
        <taxon>Euheterodonta</taxon>
        <taxon>Imparidentia</taxon>
        <taxon>Neoheterodontei</taxon>
        <taxon>Myida</taxon>
        <taxon>Dreissenoidea</taxon>
        <taxon>Dreissenidae</taxon>
        <taxon>Dreissena</taxon>
    </lineage>
</organism>
<keyword evidence="8 10" id="KW-0472">Membrane</keyword>
<dbReference type="GO" id="GO:0016020">
    <property type="term" value="C:membrane"/>
    <property type="evidence" value="ECO:0007669"/>
    <property type="project" value="UniProtKB-SubCell"/>
</dbReference>
<evidence type="ECO:0000256" key="2">
    <source>
        <dbReference type="ARBA" id="ARBA00004141"/>
    </source>
</evidence>
<evidence type="ECO:0000256" key="3">
    <source>
        <dbReference type="ARBA" id="ARBA00009045"/>
    </source>
</evidence>
<feature type="transmembrane region" description="Helical" evidence="10">
    <location>
        <begin position="156"/>
        <end position="183"/>
    </location>
</feature>
<dbReference type="EMBL" id="JAIWYP010000006">
    <property type="protein sequence ID" value="KAH3812432.1"/>
    <property type="molecule type" value="Genomic_DNA"/>
</dbReference>
<feature type="transmembrane region" description="Helical" evidence="10">
    <location>
        <begin position="220"/>
        <end position="242"/>
    </location>
</feature>
<evidence type="ECO:0000256" key="7">
    <source>
        <dbReference type="ARBA" id="ARBA00022989"/>
    </source>
</evidence>
<evidence type="ECO:0000256" key="9">
    <source>
        <dbReference type="SAM" id="MobiDB-lite"/>
    </source>
</evidence>
<dbReference type="Gene3D" id="1.20.1540.10">
    <property type="entry name" value="Rhomboid-like"/>
    <property type="match status" value="1"/>
</dbReference>
<evidence type="ECO:0000256" key="6">
    <source>
        <dbReference type="ARBA" id="ARBA00022801"/>
    </source>
</evidence>
<dbReference type="Pfam" id="PF01694">
    <property type="entry name" value="Rhomboid"/>
    <property type="match status" value="1"/>
</dbReference>
<keyword evidence="13" id="KW-1185">Reference proteome</keyword>
<evidence type="ECO:0000256" key="10">
    <source>
        <dbReference type="SAM" id="Phobius"/>
    </source>
</evidence>
<sequence>MFVFTFRLLSPVQSSKIFQGCTKRNATNTSRQSKKSTDKKGQDVEVNAERPQTSTIVKHVVYTAVAVPTIFTGCAIWQYERIRNESFLLRHQRWQQKEMGIRDHINSIWNSLSPVQKFTYTFVGVNAVVFLMWRVPALQPFMLRYFTHLPAKSHSVLGGTLCGLSHSSGLHFLVNMYVFASFVHPMMPLFGKEQTLAVFLGGATFSSLVSAIFRLSTKSMIPSLGASGGILTLVAITCLTFPDSKLAIAFVDQIIPHSFSAESAVIGIVLFDLLGILLRWKLLDHAGHLGGVAFGVWYAKYGHEFYRDYRNKLLQFWHGVRTGKN</sequence>
<dbReference type="GO" id="GO:0004252">
    <property type="term" value="F:serine-type endopeptidase activity"/>
    <property type="evidence" value="ECO:0007669"/>
    <property type="project" value="InterPro"/>
</dbReference>
<evidence type="ECO:0000256" key="4">
    <source>
        <dbReference type="ARBA" id="ARBA00013039"/>
    </source>
</evidence>
<reference evidence="12" key="2">
    <citation type="submission" date="2020-11" db="EMBL/GenBank/DDBJ databases">
        <authorList>
            <person name="McCartney M.A."/>
            <person name="Auch B."/>
            <person name="Kono T."/>
            <person name="Mallez S."/>
            <person name="Becker A."/>
            <person name="Gohl D.M."/>
            <person name="Silverstein K.A.T."/>
            <person name="Koren S."/>
            <person name="Bechman K.B."/>
            <person name="Herman A."/>
            <person name="Abrahante J.E."/>
            <person name="Garbe J."/>
        </authorList>
    </citation>
    <scope>NUCLEOTIDE SEQUENCE</scope>
    <source>
        <strain evidence="12">Duluth1</strain>
        <tissue evidence="12">Whole animal</tissue>
    </source>
</reference>
<dbReference type="InterPro" id="IPR050925">
    <property type="entry name" value="Rhomboid_protease_S54"/>
</dbReference>
<keyword evidence="5 10" id="KW-0812">Transmembrane</keyword>
<dbReference type="PANTHER" id="PTHR43731:SF14">
    <property type="entry name" value="PRESENILIN-ASSOCIATED RHOMBOID-LIKE PROTEIN, MITOCHONDRIAL"/>
    <property type="match status" value="1"/>
</dbReference>
<feature type="transmembrane region" description="Helical" evidence="10">
    <location>
        <begin position="254"/>
        <end position="278"/>
    </location>
</feature>
<feature type="region of interest" description="Disordered" evidence="9">
    <location>
        <begin position="23"/>
        <end position="48"/>
    </location>
</feature>
<feature type="transmembrane region" description="Helical" evidence="10">
    <location>
        <begin position="60"/>
        <end position="79"/>
    </location>
</feature>
<evidence type="ECO:0000313" key="12">
    <source>
        <dbReference type="EMBL" id="KAH3812432.1"/>
    </source>
</evidence>